<evidence type="ECO:0000313" key="1">
    <source>
        <dbReference type="EMBL" id="RQD89712.1"/>
    </source>
</evidence>
<reference evidence="1 2" key="1">
    <citation type="submission" date="2018-08" db="EMBL/GenBank/DDBJ databases">
        <title>The metabolism and importance of syntrophic acetate oxidation coupled to methane or sulfide production in haloalkaline environments.</title>
        <authorList>
            <person name="Timmers P.H.A."/>
            <person name="Vavourakis C.D."/>
            <person name="Sorokin D.Y."/>
            <person name="Sinninghe Damste J.S."/>
            <person name="Muyzer G."/>
            <person name="Stams A.J.M."/>
            <person name="Plugge C.M."/>
        </authorList>
    </citation>
    <scope>NUCLEOTIDE SEQUENCE [LARGE SCALE GENOMIC DNA]</scope>
    <source>
        <strain evidence="1">MSAO_Arc3</strain>
    </source>
</reference>
<protein>
    <submittedName>
        <fullName evidence="1">Uncharacterized protein</fullName>
    </submittedName>
</protein>
<dbReference type="EMBL" id="QZAB01000142">
    <property type="protein sequence ID" value="RQD89712.1"/>
    <property type="molecule type" value="Genomic_DNA"/>
</dbReference>
<proteinExistence type="predicted"/>
<gene>
    <name evidence="1" type="ORF">D5R95_02075</name>
</gene>
<comment type="caution">
    <text evidence="1">The sequence shown here is derived from an EMBL/GenBank/DDBJ whole genome shotgun (WGS) entry which is preliminary data.</text>
</comment>
<dbReference type="AlphaFoldDB" id="A0A3R7XIV6"/>
<sequence>ITIDIDPNASSSRSAHLIQTETELSQVLQQKTYHCDEYGDKKRNYFFASDLSIIPFILSHGFPEYIVPAVPVHIASKIVLDFASSAFQVKSNSTNTPLHNLSTTKFGEHLDYFNDIIACLPENLIYSYNKEKGMIILSYTKENEICPDECTGHSKYCPYFDREKAGDSIEHVKNLQKHYLGWVFESYQIGAGLGGISGLETKTNLIEILNYFVNTLLLDQTFIYQGNLFIATSCKCHGIIDLFSYDLSVI</sequence>
<evidence type="ECO:0000313" key="2">
    <source>
        <dbReference type="Proteomes" id="UP000284763"/>
    </source>
</evidence>
<organism evidence="1 2">
    <name type="scientific">Methanosalsum natronophilum</name>
    <dbReference type="NCBI Taxonomy" id="768733"/>
    <lineage>
        <taxon>Archaea</taxon>
        <taxon>Methanobacteriati</taxon>
        <taxon>Methanobacteriota</taxon>
        <taxon>Stenosarchaea group</taxon>
        <taxon>Methanomicrobia</taxon>
        <taxon>Methanosarcinales</taxon>
        <taxon>Methanosarcinaceae</taxon>
        <taxon>Methanosalsum</taxon>
    </lineage>
</organism>
<dbReference type="Proteomes" id="UP000284763">
    <property type="component" value="Unassembled WGS sequence"/>
</dbReference>
<feature type="non-terminal residue" evidence="1">
    <location>
        <position position="1"/>
    </location>
</feature>
<name>A0A3R7XIV6_9EURY</name>
<accession>A0A3R7XIV6</accession>